<protein>
    <submittedName>
        <fullName evidence="1">Uncharacterized protein</fullName>
    </submittedName>
</protein>
<comment type="caution">
    <text evidence="1">The sequence shown here is derived from an EMBL/GenBank/DDBJ whole genome shotgun (WGS) entry which is preliminary data.</text>
</comment>
<name>A0A314ZFC8_PRUYE</name>
<sequence>MADSTHQWKQHNFTYCTEFPMPLGCQTLAVETRHGDWVLFTCKVKVHQVADDKDCPKDNYCGFDIVDSS</sequence>
<evidence type="ECO:0000313" key="1">
    <source>
        <dbReference type="EMBL" id="PQQ15958.1"/>
    </source>
</evidence>
<reference evidence="1 2" key="1">
    <citation type="submission" date="2018-02" db="EMBL/GenBank/DDBJ databases">
        <title>Draft genome of wild Prunus yedoensis var. nudiflora.</title>
        <authorList>
            <person name="Baek S."/>
            <person name="Kim J.-H."/>
            <person name="Choi K."/>
            <person name="Kim G.-B."/>
            <person name="Cho A."/>
            <person name="Jang H."/>
            <person name="Shin C.-H."/>
            <person name="Yu H.-J."/>
            <person name="Mun J.-H."/>
        </authorList>
    </citation>
    <scope>NUCLEOTIDE SEQUENCE [LARGE SCALE GENOMIC DNA]</scope>
    <source>
        <strain evidence="2">cv. Jeju island</strain>
        <tissue evidence="1">Leaf</tissue>
    </source>
</reference>
<proteinExistence type="predicted"/>
<dbReference type="Proteomes" id="UP000250321">
    <property type="component" value="Unassembled WGS sequence"/>
</dbReference>
<gene>
    <name evidence="1" type="ORF">Pyn_32279</name>
</gene>
<dbReference type="EMBL" id="PJQY01000211">
    <property type="protein sequence ID" value="PQQ15958.1"/>
    <property type="molecule type" value="Genomic_DNA"/>
</dbReference>
<dbReference type="AlphaFoldDB" id="A0A314ZFC8"/>
<accession>A0A314ZFC8</accession>
<evidence type="ECO:0000313" key="2">
    <source>
        <dbReference type="Proteomes" id="UP000250321"/>
    </source>
</evidence>
<organism evidence="1 2">
    <name type="scientific">Prunus yedoensis var. nudiflora</name>
    <dbReference type="NCBI Taxonomy" id="2094558"/>
    <lineage>
        <taxon>Eukaryota</taxon>
        <taxon>Viridiplantae</taxon>
        <taxon>Streptophyta</taxon>
        <taxon>Embryophyta</taxon>
        <taxon>Tracheophyta</taxon>
        <taxon>Spermatophyta</taxon>
        <taxon>Magnoliopsida</taxon>
        <taxon>eudicotyledons</taxon>
        <taxon>Gunneridae</taxon>
        <taxon>Pentapetalae</taxon>
        <taxon>rosids</taxon>
        <taxon>fabids</taxon>
        <taxon>Rosales</taxon>
        <taxon>Rosaceae</taxon>
        <taxon>Amygdaloideae</taxon>
        <taxon>Amygdaleae</taxon>
        <taxon>Prunus</taxon>
    </lineage>
</organism>
<keyword evidence="2" id="KW-1185">Reference proteome</keyword>